<organism evidence="3 4">
    <name type="scientific">Rariglobus hedericola</name>
    <dbReference type="NCBI Taxonomy" id="2597822"/>
    <lineage>
        <taxon>Bacteria</taxon>
        <taxon>Pseudomonadati</taxon>
        <taxon>Verrucomicrobiota</taxon>
        <taxon>Opitutia</taxon>
        <taxon>Opitutales</taxon>
        <taxon>Opitutaceae</taxon>
        <taxon>Rariglobus</taxon>
    </lineage>
</organism>
<dbReference type="OrthoDB" id="183320at2"/>
<dbReference type="Pfam" id="PF03629">
    <property type="entry name" value="SASA"/>
    <property type="match status" value="1"/>
</dbReference>
<feature type="domain" description="Sialate O-acetylesterase" evidence="2">
    <location>
        <begin position="420"/>
        <end position="528"/>
    </location>
</feature>
<evidence type="ECO:0000259" key="2">
    <source>
        <dbReference type="Pfam" id="PF03629"/>
    </source>
</evidence>
<evidence type="ECO:0000313" key="4">
    <source>
        <dbReference type="Proteomes" id="UP000315648"/>
    </source>
</evidence>
<dbReference type="RefSeq" id="WP_144230048.1">
    <property type="nucleotide sequence ID" value="NZ_CBCRVV010000015.1"/>
</dbReference>
<dbReference type="InterPro" id="IPR036514">
    <property type="entry name" value="SGNH_hydro_sf"/>
</dbReference>
<evidence type="ECO:0000313" key="3">
    <source>
        <dbReference type="EMBL" id="TSJ79507.1"/>
    </source>
</evidence>
<dbReference type="AlphaFoldDB" id="A0A556QS87"/>
<accession>A0A556QS87</accession>
<dbReference type="InterPro" id="IPR008979">
    <property type="entry name" value="Galactose-bd-like_sf"/>
</dbReference>
<gene>
    <name evidence="3" type="ORF">FPL22_09530</name>
</gene>
<dbReference type="InterPro" id="IPR039329">
    <property type="entry name" value="SIAE"/>
</dbReference>
<comment type="caution">
    <text evidence="3">The sequence shown here is derived from an EMBL/GenBank/DDBJ whole genome shotgun (WGS) entry which is preliminary data.</text>
</comment>
<protein>
    <recommendedName>
        <fullName evidence="2">Sialate O-acetylesterase domain-containing protein</fullName>
    </recommendedName>
</protein>
<sequence length="638" mass="69552">MTLRLASPFQDHAVLQRDQTLPVWGWASPNTRIRVTLAGHEAHGLSNAHGDWLIRLPALPAGGPHILVVETPATSESLTITDLLVGEVWLASGQSNMEWPLDQSRPFTDEAIATADFPGIRFFKVARRTHLGPHRTVDGSWQLATPSAAPLFSAVAFAFARRLHRELGVPVGILSSSWGGTIIETWMSRSTLAHNPDIAAWFAGYEARAWTTDRWKTVGELGADGRLANPNLPADPGLTQPWHTSDLDDSTWLSLQLPASWQSAGEKYSGIFWFRRTVEIPADWTGRDLELHLGAADKQDIAYVNGTEVGRTGKDREDRFWNVPRTYTVPAALVTGRRLVIAVRVYSFLYDGGLIGPAHLMRVHPADQPDAALPLAGAWRYRCEHNFGVVTVPPAVMGHGEPNSPHILFDNMIAPLVPYALRGAIWYQGESNESAPHLYARLLRDLVTDWRAQWGIPSFAFHTVQLTAFRSPLAHEPDSKWARLREAQSALLALPGTGIAVITDLGEAADIHPKNKIPVGERLAQSALSRDYHRALVPNGPLASAFTFNGPSARVAFTDTDGVLSTTDGAAPRTVFVAGTDRIFHPATATIEGTSLLVTSPAVPSPVAVRYAWADNPEGSNLTGASGLPASPFRSDRW</sequence>
<name>A0A556QS87_9BACT</name>
<keyword evidence="4" id="KW-1185">Reference proteome</keyword>
<dbReference type="PANTHER" id="PTHR22901">
    <property type="entry name" value="SIALATE O-ACETYLESTERASE"/>
    <property type="match status" value="1"/>
</dbReference>
<proteinExistence type="predicted"/>
<dbReference type="Gene3D" id="3.40.50.1110">
    <property type="entry name" value="SGNH hydrolase"/>
    <property type="match status" value="2"/>
</dbReference>
<dbReference type="SUPFAM" id="SSF49785">
    <property type="entry name" value="Galactose-binding domain-like"/>
    <property type="match status" value="1"/>
</dbReference>
<dbReference type="GO" id="GO:0005975">
    <property type="term" value="P:carbohydrate metabolic process"/>
    <property type="evidence" value="ECO:0007669"/>
    <property type="project" value="TreeGrafter"/>
</dbReference>
<dbReference type="InterPro" id="IPR005181">
    <property type="entry name" value="SASA"/>
</dbReference>
<dbReference type="Proteomes" id="UP000315648">
    <property type="component" value="Unassembled WGS sequence"/>
</dbReference>
<dbReference type="EMBL" id="VMBG01000001">
    <property type="protein sequence ID" value="TSJ79507.1"/>
    <property type="molecule type" value="Genomic_DNA"/>
</dbReference>
<dbReference type="GO" id="GO:0001681">
    <property type="term" value="F:sialate O-acetylesterase activity"/>
    <property type="evidence" value="ECO:0007669"/>
    <property type="project" value="InterPro"/>
</dbReference>
<keyword evidence="1" id="KW-0378">Hydrolase</keyword>
<dbReference type="PANTHER" id="PTHR22901:SF0">
    <property type="entry name" value="SIALATE O-ACETYLESTERASE"/>
    <property type="match status" value="1"/>
</dbReference>
<evidence type="ECO:0000256" key="1">
    <source>
        <dbReference type="ARBA" id="ARBA00022801"/>
    </source>
</evidence>
<dbReference type="SUPFAM" id="SSF52266">
    <property type="entry name" value="SGNH hydrolase"/>
    <property type="match status" value="1"/>
</dbReference>
<reference evidence="3 4" key="1">
    <citation type="submission" date="2019-07" db="EMBL/GenBank/DDBJ databases">
        <title>Description of 53C-WASEF.</title>
        <authorList>
            <person name="Pitt A."/>
            <person name="Hahn M.W."/>
        </authorList>
    </citation>
    <scope>NUCLEOTIDE SEQUENCE [LARGE SCALE GENOMIC DNA]</scope>
    <source>
        <strain evidence="3 4">53C-WASEF</strain>
    </source>
</reference>